<name>A0A1H5U5S2_NITMU</name>
<accession>A0A1H5U5S2</accession>
<gene>
    <name evidence="1" type="ORF">SAMN05216403_10691</name>
</gene>
<protein>
    <submittedName>
        <fullName evidence="1">Uncharacterized protein</fullName>
    </submittedName>
</protein>
<dbReference type="EMBL" id="FNVK01000006">
    <property type="protein sequence ID" value="SEF70394.1"/>
    <property type="molecule type" value="Genomic_DNA"/>
</dbReference>
<reference evidence="1 2" key="1">
    <citation type="submission" date="2016-10" db="EMBL/GenBank/DDBJ databases">
        <authorList>
            <person name="de Groot N.N."/>
        </authorList>
    </citation>
    <scope>NUCLEOTIDE SEQUENCE [LARGE SCALE GENOMIC DNA]</scope>
    <source>
        <strain evidence="1 2">Nl13</strain>
    </source>
</reference>
<dbReference type="Proteomes" id="UP000236751">
    <property type="component" value="Unassembled WGS sequence"/>
</dbReference>
<sequence length="52" mass="5980">MRSNLENFMGKRQPVLRGQNLLGKTLIVISAKAEIHWFVITLKRSEDTLLRG</sequence>
<evidence type="ECO:0000313" key="1">
    <source>
        <dbReference type="EMBL" id="SEF70394.1"/>
    </source>
</evidence>
<dbReference type="AlphaFoldDB" id="A0A1H5U5S2"/>
<evidence type="ECO:0000313" key="2">
    <source>
        <dbReference type="Proteomes" id="UP000236751"/>
    </source>
</evidence>
<organism evidence="1 2">
    <name type="scientific">Nitrosospira multiformis (strain ATCC 25196 / NCIMB 11849 / C 71)</name>
    <dbReference type="NCBI Taxonomy" id="323848"/>
    <lineage>
        <taxon>Bacteria</taxon>
        <taxon>Pseudomonadati</taxon>
        <taxon>Pseudomonadota</taxon>
        <taxon>Betaproteobacteria</taxon>
        <taxon>Nitrosomonadales</taxon>
        <taxon>Nitrosomonadaceae</taxon>
        <taxon>Nitrosospira</taxon>
    </lineage>
</organism>
<proteinExistence type="predicted"/>